<dbReference type="InterPro" id="IPR000305">
    <property type="entry name" value="GIY-YIG_endonuc"/>
</dbReference>
<accession>A0A1F5E9I0</accession>
<organism evidence="2 3">
    <name type="scientific">Candidatus Beckwithbacteria bacterium RBG_13_42_9</name>
    <dbReference type="NCBI Taxonomy" id="1797457"/>
    <lineage>
        <taxon>Bacteria</taxon>
        <taxon>Candidatus Beckwithiibacteriota</taxon>
    </lineage>
</organism>
<dbReference type="Pfam" id="PF01541">
    <property type="entry name" value="GIY-YIG"/>
    <property type="match status" value="1"/>
</dbReference>
<protein>
    <recommendedName>
        <fullName evidence="1">GIY-YIG domain-containing protein</fullName>
    </recommendedName>
</protein>
<dbReference type="InterPro" id="IPR035901">
    <property type="entry name" value="GIY-YIG_endonuc_sf"/>
</dbReference>
<feature type="domain" description="GIY-YIG" evidence="1">
    <location>
        <begin position="1"/>
        <end position="80"/>
    </location>
</feature>
<evidence type="ECO:0000313" key="3">
    <source>
        <dbReference type="Proteomes" id="UP000177006"/>
    </source>
</evidence>
<gene>
    <name evidence="2" type="ORF">A2160_01530</name>
</gene>
<evidence type="ECO:0000259" key="1">
    <source>
        <dbReference type="PROSITE" id="PS50164"/>
    </source>
</evidence>
<dbReference type="Gene3D" id="3.40.1440.10">
    <property type="entry name" value="GIY-YIG endonuclease"/>
    <property type="match status" value="1"/>
</dbReference>
<reference evidence="2 3" key="1">
    <citation type="journal article" date="2016" name="Nat. Commun.">
        <title>Thousands of microbial genomes shed light on interconnected biogeochemical processes in an aquifer system.</title>
        <authorList>
            <person name="Anantharaman K."/>
            <person name="Brown C.T."/>
            <person name="Hug L.A."/>
            <person name="Sharon I."/>
            <person name="Castelle C.J."/>
            <person name="Probst A.J."/>
            <person name="Thomas B.C."/>
            <person name="Singh A."/>
            <person name="Wilkins M.J."/>
            <person name="Karaoz U."/>
            <person name="Brodie E.L."/>
            <person name="Williams K.H."/>
            <person name="Hubbard S.S."/>
            <person name="Banfield J.F."/>
        </authorList>
    </citation>
    <scope>NUCLEOTIDE SEQUENCE [LARGE SCALE GENOMIC DNA]</scope>
</reference>
<comment type="caution">
    <text evidence="2">The sequence shown here is derived from an EMBL/GenBank/DDBJ whole genome shotgun (WGS) entry which is preliminary data.</text>
</comment>
<dbReference type="STRING" id="1797457.A2160_01530"/>
<sequence>MYSVYAIKSTTTEKIYIGFTSNLDIRLRSHNQEFKTKRNSYTRLNAGPWILIYHEDCLTKREAQAREKQLKSYKGREFVKSKIK</sequence>
<dbReference type="PROSITE" id="PS50164">
    <property type="entry name" value="GIY_YIG"/>
    <property type="match status" value="1"/>
</dbReference>
<dbReference type="AlphaFoldDB" id="A0A1F5E9I0"/>
<proteinExistence type="predicted"/>
<dbReference type="EMBL" id="MEZK01000003">
    <property type="protein sequence ID" value="OGD63914.1"/>
    <property type="molecule type" value="Genomic_DNA"/>
</dbReference>
<dbReference type="Proteomes" id="UP000177006">
    <property type="component" value="Unassembled WGS sequence"/>
</dbReference>
<name>A0A1F5E9I0_9BACT</name>
<dbReference type="SUPFAM" id="SSF82771">
    <property type="entry name" value="GIY-YIG endonuclease"/>
    <property type="match status" value="1"/>
</dbReference>
<evidence type="ECO:0000313" key="2">
    <source>
        <dbReference type="EMBL" id="OGD63914.1"/>
    </source>
</evidence>